<dbReference type="Proteomes" id="UP000747110">
    <property type="component" value="Unassembled WGS sequence"/>
</dbReference>
<reference evidence="3" key="1">
    <citation type="journal article" date="2021" name="Proc. Natl. Acad. Sci. U.S.A.">
        <title>Three genomes in the algal genus Volvox reveal the fate of a haploid sex-determining region after a transition to homothallism.</title>
        <authorList>
            <person name="Yamamoto K."/>
            <person name="Hamaji T."/>
            <person name="Kawai-Toyooka H."/>
            <person name="Matsuzaki R."/>
            <person name="Takahashi F."/>
            <person name="Nishimura Y."/>
            <person name="Kawachi M."/>
            <person name="Noguchi H."/>
            <person name="Minakuchi Y."/>
            <person name="Umen J.G."/>
            <person name="Toyoda A."/>
            <person name="Nozaki H."/>
        </authorList>
    </citation>
    <scope>NUCLEOTIDE SEQUENCE</scope>
    <source>
        <strain evidence="3">NIES-3785</strain>
        <strain evidence="2">NIES-3786</strain>
    </source>
</reference>
<dbReference type="EMBL" id="BNCP01000001">
    <property type="protein sequence ID" value="GIL69073.1"/>
    <property type="molecule type" value="Genomic_DNA"/>
</dbReference>
<feature type="region of interest" description="Disordered" evidence="1">
    <location>
        <begin position="47"/>
        <end position="68"/>
    </location>
</feature>
<evidence type="ECO:0000313" key="5">
    <source>
        <dbReference type="Proteomes" id="UP000747110"/>
    </source>
</evidence>
<dbReference type="EMBL" id="BNCQ01000056">
    <property type="protein sequence ID" value="GIM14399.1"/>
    <property type="molecule type" value="Genomic_DNA"/>
</dbReference>
<proteinExistence type="predicted"/>
<feature type="region of interest" description="Disordered" evidence="1">
    <location>
        <begin position="210"/>
        <end position="283"/>
    </location>
</feature>
<dbReference type="Proteomes" id="UP000722791">
    <property type="component" value="Unassembled WGS sequence"/>
</dbReference>
<evidence type="ECO:0000313" key="2">
    <source>
        <dbReference type="EMBL" id="GIL69073.1"/>
    </source>
</evidence>
<dbReference type="AlphaFoldDB" id="A0A8J4GUZ9"/>
<sequence length="283" mass="29560">MQAISSRKRLREEKGSFPGKRCLRMDTADIMMDEASLVAIALMREARRSDNSDTSPAAENFDEDSPEVPAAGAVAGQKLGVPQHPLRGQMAVSLSGRPFSVHPVPVAHSSHSLPGLGKLSMLELQHQLVLLGSLEQELLGELRSARREYDVRVALLGGGLGPIGRITADLVPNAPSTIHALQRGILQQQQRALARSPAFASASDAIPLAASAGGEAPASSSREAMPPPPPRARRGPRQANLDQVVRAETQECVAATAAGPTGTVNTGAIPGSPLGSKASPAIR</sequence>
<evidence type="ECO:0000313" key="4">
    <source>
        <dbReference type="Proteomes" id="UP000722791"/>
    </source>
</evidence>
<evidence type="ECO:0000313" key="3">
    <source>
        <dbReference type="EMBL" id="GIM14399.1"/>
    </source>
</evidence>
<comment type="caution">
    <text evidence="3">The sequence shown here is derived from an EMBL/GenBank/DDBJ whole genome shotgun (WGS) entry which is preliminary data.</text>
</comment>
<evidence type="ECO:0000256" key="1">
    <source>
        <dbReference type="SAM" id="MobiDB-lite"/>
    </source>
</evidence>
<organism evidence="3 4">
    <name type="scientific">Volvox reticuliferus</name>
    <dbReference type="NCBI Taxonomy" id="1737510"/>
    <lineage>
        <taxon>Eukaryota</taxon>
        <taxon>Viridiplantae</taxon>
        <taxon>Chlorophyta</taxon>
        <taxon>core chlorophytes</taxon>
        <taxon>Chlorophyceae</taxon>
        <taxon>CS clade</taxon>
        <taxon>Chlamydomonadales</taxon>
        <taxon>Volvocaceae</taxon>
        <taxon>Volvox</taxon>
    </lineage>
</organism>
<accession>A0A8J4GUZ9</accession>
<protein>
    <submittedName>
        <fullName evidence="3">Uncharacterized protein</fullName>
    </submittedName>
</protein>
<gene>
    <name evidence="2" type="ORF">Vretifemale_62</name>
    <name evidence="3" type="ORF">Vretimale_17357</name>
</gene>
<dbReference type="OrthoDB" id="10454579at2759"/>
<keyword evidence="5" id="KW-1185">Reference proteome</keyword>
<feature type="compositionally biased region" description="Low complexity" evidence="1">
    <location>
        <begin position="210"/>
        <end position="224"/>
    </location>
</feature>
<name>A0A8J4GUZ9_9CHLO</name>
<feature type="compositionally biased region" description="Low complexity" evidence="1">
    <location>
        <begin position="254"/>
        <end position="268"/>
    </location>
</feature>